<organism evidence="4 5">
    <name type="scientific">Flavobacterium enshiense DK69</name>
    <dbReference type="NCBI Taxonomy" id="1107311"/>
    <lineage>
        <taxon>Bacteria</taxon>
        <taxon>Pseudomonadati</taxon>
        <taxon>Bacteroidota</taxon>
        <taxon>Flavobacteriia</taxon>
        <taxon>Flavobacteriales</taxon>
        <taxon>Flavobacteriaceae</taxon>
        <taxon>Flavobacterium</taxon>
    </lineage>
</organism>
<comment type="caution">
    <text evidence="4">The sequence shown here is derived from an EMBL/GenBank/DDBJ whole genome shotgun (WGS) entry which is preliminary data.</text>
</comment>
<dbReference type="GO" id="GO:0008237">
    <property type="term" value="F:metallopeptidase activity"/>
    <property type="evidence" value="ECO:0007669"/>
    <property type="project" value="InterPro"/>
</dbReference>
<dbReference type="RefSeq" id="WP_023573139.1">
    <property type="nucleotide sequence ID" value="NZ_AVCS01000008.1"/>
</dbReference>
<feature type="domain" description="Secretion system C-terminal sorting" evidence="3">
    <location>
        <begin position="851"/>
        <end position="926"/>
    </location>
</feature>
<evidence type="ECO:0000313" key="5">
    <source>
        <dbReference type="Proteomes" id="UP000030149"/>
    </source>
</evidence>
<dbReference type="PATRIC" id="fig|1107311.3.peg.1093"/>
<dbReference type="InterPro" id="IPR024079">
    <property type="entry name" value="MetalloPept_cat_dom_sf"/>
</dbReference>
<protein>
    <recommendedName>
        <fullName evidence="3">Secretion system C-terminal sorting domain-containing protein</fullName>
    </recommendedName>
</protein>
<dbReference type="InterPro" id="IPR026444">
    <property type="entry name" value="Secre_tail"/>
</dbReference>
<feature type="signal peptide" evidence="2">
    <location>
        <begin position="1"/>
        <end position="19"/>
    </location>
</feature>
<dbReference type="OrthoDB" id="9792152at2"/>
<reference evidence="4 5" key="2">
    <citation type="journal article" date="2015" name="Stand. Genomic Sci.">
        <title>High quality draft genomic sequence of Flavobacterium enshiense DK69(T) and comparison among Flavobacterium genomes.</title>
        <authorList>
            <person name="Zeng Z."/>
            <person name="Chen C."/>
            <person name="Du H."/>
            <person name="Wang G."/>
            <person name="Li M."/>
        </authorList>
    </citation>
    <scope>NUCLEOTIDE SEQUENCE [LARGE SCALE GENOMIC DNA]</scope>
    <source>
        <strain evidence="4 5">DK69</strain>
    </source>
</reference>
<evidence type="ECO:0000259" key="3">
    <source>
        <dbReference type="Pfam" id="PF18962"/>
    </source>
</evidence>
<evidence type="ECO:0000256" key="2">
    <source>
        <dbReference type="SAM" id="SignalP"/>
    </source>
</evidence>
<dbReference type="Pfam" id="PF18962">
    <property type="entry name" value="Por_Secre_tail"/>
    <property type="match status" value="1"/>
</dbReference>
<accession>V6SB95</accession>
<evidence type="ECO:0000256" key="1">
    <source>
        <dbReference type="ARBA" id="ARBA00022729"/>
    </source>
</evidence>
<dbReference type="eggNOG" id="COG4733">
    <property type="taxonomic scope" value="Bacteria"/>
</dbReference>
<keyword evidence="1 2" id="KW-0732">Signal</keyword>
<dbReference type="STRING" id="1107311.Q767_07830"/>
<dbReference type="Proteomes" id="UP000030149">
    <property type="component" value="Unassembled WGS sequence"/>
</dbReference>
<name>V6SB95_9FLAO</name>
<dbReference type="AlphaFoldDB" id="V6SB95"/>
<dbReference type="Gene3D" id="3.40.390.10">
    <property type="entry name" value="Collagenase (Catalytic Domain)"/>
    <property type="match status" value="1"/>
</dbReference>
<dbReference type="EMBL" id="JRLZ01000005">
    <property type="protein sequence ID" value="KGO96155.1"/>
    <property type="molecule type" value="Genomic_DNA"/>
</dbReference>
<dbReference type="SUPFAM" id="SSF55486">
    <property type="entry name" value="Metalloproteases ('zincins'), catalytic domain"/>
    <property type="match status" value="1"/>
</dbReference>
<dbReference type="Gene3D" id="2.60.40.10">
    <property type="entry name" value="Immunoglobulins"/>
    <property type="match status" value="1"/>
</dbReference>
<reference evidence="5" key="1">
    <citation type="submission" date="2013-09" db="EMBL/GenBank/DDBJ databases">
        <authorList>
            <person name="Zeng Z."/>
            <person name="Chen C."/>
        </authorList>
    </citation>
    <scope>NUCLEOTIDE SEQUENCE [LARGE SCALE GENOMIC DNA]</scope>
    <source>
        <strain evidence="5">DK69</strain>
    </source>
</reference>
<dbReference type="InterPro" id="IPR013783">
    <property type="entry name" value="Ig-like_fold"/>
</dbReference>
<proteinExistence type="predicted"/>
<dbReference type="NCBIfam" id="TIGR04183">
    <property type="entry name" value="Por_Secre_tail"/>
    <property type="match status" value="1"/>
</dbReference>
<evidence type="ECO:0000313" key="4">
    <source>
        <dbReference type="EMBL" id="KGO96155.1"/>
    </source>
</evidence>
<dbReference type="eggNOG" id="COG4935">
    <property type="taxonomic scope" value="Bacteria"/>
</dbReference>
<feature type="chain" id="PRO_5004750323" description="Secretion system C-terminal sorting domain-containing protein" evidence="2">
    <location>
        <begin position="20"/>
        <end position="927"/>
    </location>
</feature>
<dbReference type="Pfam" id="PF13583">
    <property type="entry name" value="Reprolysin_4"/>
    <property type="match status" value="1"/>
</dbReference>
<keyword evidence="5" id="KW-1185">Reference proteome</keyword>
<sequence>MKKILLLAIAAFAISNGYAQNDKFWSSYKGDSGKLTTDKGVARLSFPKQFDLYELNLDHIKQTLLATQNRVSGQKVIITLPNVNGGLEQFEMYEASNFEADLQAQFPEIRAYSGKGITDKYATLKLSISPQGIQTMVFRTDKPNEFIEPYSQDHRIYAVFKSQRDKGSLPWACSAKDNEMFAEINPKVQNVAGRLSDGKLRTMRLAQSVTGEYSNYFGATSAAQANLVLAAINNTLTRCNGVYEKDLGLHLNLISQSTNVFYYNPATDPYSDAATGAAGAWNTQLQNTLSTKLTGVFSSLANNNAAYDIGHLFGASGGGGNAGCIGCVCVDDTDDTADKNKGSGYTSPADDIPQGDNFDIDFVVHEVGHQLGARHTFSHAYEGSTVQVEVASGISIMGYAGVTQGLNVAPHSLDAFHGVSIVQIQTNLAGKSCPTLASISTTNATPVANAGVDYTIPRSTPFKLTGSATDANAGDALTYMWEQIDIMGSTQTGSASTASSTKATGPNFRDYAPSSSPFRYLPVMSTVLTGSTITRGSEVNVEALSSVARTLNFRLTVRDNAAYVASPAKVAQTSFDDMVVTVDDTKGPFFVTSQKTNNISWAQGSTQTITWAVNNTNSINGGANVDILLSTDGGQTFSTTLATNIPNNGSANITVPNIAATNCRIMVKASGNIFFNVNMKPIAIGYSVTSVCTDYVKTFSPAQTMTATWSGYTFPAITDNFTVSSSKLKVVSTAAQTNQVSFGLVKPNSNLIEVVAFDGPTSGCAATSSNLNAVFDDQGAAFDCNATATGATYAPRLPFYRYDGVNSAGTWVLAAMSSNTNNTISSATLTLCQRQTALLANETFGLQDFTLYPNPNNGNFNVQFTSNSSNEIKIGVHDLRGRLVFEKEYQNTGTFHQNLQLNNVQTGIYMVTVQDGERKETKKIVIK</sequence>
<gene>
    <name evidence="4" type="ORF">Q767_07830</name>
</gene>